<dbReference type="AlphaFoldDB" id="A0A2G7T8A1"/>
<dbReference type="PROSITE" id="PS51199">
    <property type="entry name" value="SF4_HELICASE"/>
    <property type="match status" value="1"/>
</dbReference>
<dbReference type="SUPFAM" id="SSF52540">
    <property type="entry name" value="P-loop containing nucleoside triphosphate hydrolases"/>
    <property type="match status" value="1"/>
</dbReference>
<comment type="caution">
    <text evidence="13">The sequence shown here is derived from an EMBL/GenBank/DDBJ whole genome shotgun (WGS) entry which is preliminary data.</text>
</comment>
<keyword evidence="7" id="KW-0067">ATP-binding</keyword>
<sequence>MPLASFEAEHAVLGSLLMDSRLYDVVGDLLQAKDFADETHGAVYGAISALAVAAKAVDPITVHEQLGGQVDLGYLTALFNAGTVNGSSARRYAEIVRERALSRQLLGVVDKARELARDHALPIGDRIEQVSAQLAGLVSDGPGDEWVDASAGMDEFLQELDRRASGVEEPFMPTGLADLDNQLDGGLRPGELVIIAGRPGMGKTALALGIGSHGSKLKQTCAMFSLEMPRIQLYERQIASEAEVSYSKIRLPKRLTDEEGAAVVAAAERVKARPFYVTDKTGHNINTVRTKARALKRRHGLRLLIIDYLGLLEGANPKDNRTTQLGEITRNLKKLAKELDITILLLAQLNREVEKRVDGMPILSDLRDCGEIEQDADIVLFAHRPIQHKPSLGDAWRYYGVIRVAKQRGGATGDIDVKYTGPLLTFSNWYGARPSTTPGRSADFE</sequence>
<evidence type="ECO:0000256" key="9">
    <source>
        <dbReference type="ARBA" id="ARBA00023235"/>
    </source>
</evidence>
<dbReference type="EC" id="5.6.2.3" evidence="10"/>
<evidence type="ECO:0000256" key="11">
    <source>
        <dbReference type="ARBA" id="ARBA00048954"/>
    </source>
</evidence>
<dbReference type="Pfam" id="PF03796">
    <property type="entry name" value="DnaB_C"/>
    <property type="match status" value="1"/>
</dbReference>
<dbReference type="GO" id="GO:0005829">
    <property type="term" value="C:cytosol"/>
    <property type="evidence" value="ECO:0007669"/>
    <property type="project" value="TreeGrafter"/>
</dbReference>
<dbReference type="CDD" id="cd00984">
    <property type="entry name" value="DnaB_C"/>
    <property type="match status" value="1"/>
</dbReference>
<dbReference type="InterPro" id="IPR036185">
    <property type="entry name" value="DNA_heli_DnaB-like_N_sf"/>
</dbReference>
<dbReference type="Pfam" id="PF00772">
    <property type="entry name" value="DnaB"/>
    <property type="match status" value="1"/>
</dbReference>
<dbReference type="Gene3D" id="3.40.50.300">
    <property type="entry name" value="P-loop containing nucleotide triphosphate hydrolases"/>
    <property type="match status" value="1"/>
</dbReference>
<keyword evidence="8" id="KW-0238">DNA-binding</keyword>
<comment type="similarity">
    <text evidence="1">Belongs to the helicase family. DnaB subfamily.</text>
</comment>
<keyword evidence="5" id="KW-0378">Hydrolase</keyword>
<dbReference type="GO" id="GO:0005524">
    <property type="term" value="F:ATP binding"/>
    <property type="evidence" value="ECO:0007669"/>
    <property type="project" value="UniProtKB-KW"/>
</dbReference>
<dbReference type="Gene3D" id="1.10.860.10">
    <property type="entry name" value="DNAb Helicase, Chain A"/>
    <property type="match status" value="1"/>
</dbReference>
<keyword evidence="4" id="KW-0547">Nucleotide-binding</keyword>
<dbReference type="EMBL" id="PEKC01000025">
    <property type="protein sequence ID" value="PII36121.1"/>
    <property type="molecule type" value="Genomic_DNA"/>
</dbReference>
<accession>A0A2G7T8A1</accession>
<keyword evidence="3" id="KW-0235">DNA replication</keyword>
<keyword evidence="9" id="KW-0413">Isomerase</keyword>
<dbReference type="GO" id="GO:0043139">
    <property type="term" value="F:5'-3' DNA helicase activity"/>
    <property type="evidence" value="ECO:0007669"/>
    <property type="project" value="UniProtKB-EC"/>
</dbReference>
<name>A0A2G7T8A1_9FLAO</name>
<evidence type="ECO:0000256" key="8">
    <source>
        <dbReference type="ARBA" id="ARBA00023125"/>
    </source>
</evidence>
<evidence type="ECO:0000256" key="7">
    <source>
        <dbReference type="ARBA" id="ARBA00022840"/>
    </source>
</evidence>
<evidence type="ECO:0000256" key="2">
    <source>
        <dbReference type="ARBA" id="ARBA00022515"/>
    </source>
</evidence>
<organism evidence="13">
    <name type="scientific">Chryseobacterium sp. B5</name>
    <dbReference type="NCBI Taxonomy" id="2050562"/>
    <lineage>
        <taxon>Bacteria</taxon>
        <taxon>Pseudomonadati</taxon>
        <taxon>Bacteroidota</taxon>
        <taxon>Flavobacteriia</taxon>
        <taxon>Flavobacteriales</taxon>
        <taxon>Weeksellaceae</taxon>
        <taxon>Chryseobacterium group</taxon>
        <taxon>Chryseobacterium</taxon>
    </lineage>
</organism>
<evidence type="ECO:0000259" key="12">
    <source>
        <dbReference type="PROSITE" id="PS51199"/>
    </source>
</evidence>
<dbReference type="InterPro" id="IPR007693">
    <property type="entry name" value="DNA_helicase_DnaB-like_N"/>
</dbReference>
<evidence type="ECO:0000256" key="10">
    <source>
        <dbReference type="ARBA" id="ARBA00044969"/>
    </source>
</evidence>
<dbReference type="InterPro" id="IPR003593">
    <property type="entry name" value="AAA+_ATPase"/>
</dbReference>
<protein>
    <recommendedName>
        <fullName evidence="10">DNA 5'-3' helicase</fullName>
        <ecNumber evidence="10">5.6.2.3</ecNumber>
    </recommendedName>
</protein>
<reference evidence="13" key="1">
    <citation type="submission" date="2017-10" db="EMBL/GenBank/DDBJ databases">
        <title>Chryseobacterium sp. B5 is a hydrocarbonoclastic and plant growth promoting bacterium.</title>
        <authorList>
            <person name="Thijs S."/>
            <person name="Gkorezis P."/>
            <person name="Van Hamme J."/>
        </authorList>
    </citation>
    <scope>NUCLEOTIDE SEQUENCE</scope>
    <source>
        <strain evidence="13">B5</strain>
    </source>
</reference>
<comment type="catalytic activity">
    <reaction evidence="11">
        <text>ATP + H2O = ADP + phosphate + H(+)</text>
        <dbReference type="Rhea" id="RHEA:13065"/>
        <dbReference type="ChEBI" id="CHEBI:15377"/>
        <dbReference type="ChEBI" id="CHEBI:15378"/>
        <dbReference type="ChEBI" id="CHEBI:30616"/>
        <dbReference type="ChEBI" id="CHEBI:43474"/>
        <dbReference type="ChEBI" id="CHEBI:456216"/>
        <dbReference type="EC" id="5.6.2.3"/>
    </reaction>
</comment>
<dbReference type="InterPro" id="IPR007694">
    <property type="entry name" value="DNA_helicase_DnaB-like_C"/>
</dbReference>
<proteinExistence type="inferred from homology"/>
<dbReference type="InterPro" id="IPR016136">
    <property type="entry name" value="DNA_helicase_N/primase_C"/>
</dbReference>
<dbReference type="GO" id="GO:1990077">
    <property type="term" value="C:primosome complex"/>
    <property type="evidence" value="ECO:0007669"/>
    <property type="project" value="UniProtKB-KW"/>
</dbReference>
<feature type="domain" description="SF4 helicase" evidence="12">
    <location>
        <begin position="165"/>
        <end position="433"/>
    </location>
</feature>
<dbReference type="GO" id="GO:0006269">
    <property type="term" value="P:DNA replication, synthesis of primer"/>
    <property type="evidence" value="ECO:0007669"/>
    <property type="project" value="UniProtKB-KW"/>
</dbReference>
<evidence type="ECO:0000256" key="1">
    <source>
        <dbReference type="ARBA" id="ARBA00008428"/>
    </source>
</evidence>
<dbReference type="PANTHER" id="PTHR30153">
    <property type="entry name" value="REPLICATIVE DNA HELICASE DNAB"/>
    <property type="match status" value="1"/>
</dbReference>
<dbReference type="InterPro" id="IPR027417">
    <property type="entry name" value="P-loop_NTPase"/>
</dbReference>
<dbReference type="GO" id="GO:0016787">
    <property type="term" value="F:hydrolase activity"/>
    <property type="evidence" value="ECO:0007669"/>
    <property type="project" value="UniProtKB-KW"/>
</dbReference>
<dbReference type="SUPFAM" id="SSF48024">
    <property type="entry name" value="N-terminal domain of DnaB helicase"/>
    <property type="match status" value="1"/>
</dbReference>
<dbReference type="SMART" id="SM00382">
    <property type="entry name" value="AAA"/>
    <property type="match status" value="1"/>
</dbReference>
<gene>
    <name evidence="13" type="ORF">CTI11_09340</name>
</gene>
<dbReference type="PANTHER" id="PTHR30153:SF2">
    <property type="entry name" value="REPLICATIVE DNA HELICASE"/>
    <property type="match status" value="1"/>
</dbReference>
<keyword evidence="6 13" id="KW-0347">Helicase</keyword>
<evidence type="ECO:0000313" key="13">
    <source>
        <dbReference type="EMBL" id="PII36121.1"/>
    </source>
</evidence>
<evidence type="ECO:0000256" key="5">
    <source>
        <dbReference type="ARBA" id="ARBA00022801"/>
    </source>
</evidence>
<evidence type="ECO:0000256" key="6">
    <source>
        <dbReference type="ARBA" id="ARBA00022806"/>
    </source>
</evidence>
<evidence type="ECO:0000256" key="4">
    <source>
        <dbReference type="ARBA" id="ARBA00022741"/>
    </source>
</evidence>
<dbReference type="GO" id="GO:0003677">
    <property type="term" value="F:DNA binding"/>
    <property type="evidence" value="ECO:0007669"/>
    <property type="project" value="UniProtKB-KW"/>
</dbReference>
<keyword evidence="2" id="KW-0639">Primosome</keyword>
<evidence type="ECO:0000256" key="3">
    <source>
        <dbReference type="ARBA" id="ARBA00022705"/>
    </source>
</evidence>